<dbReference type="OrthoDB" id="3552690at2759"/>
<feature type="region of interest" description="Disordered" evidence="1">
    <location>
        <begin position="677"/>
        <end position="1010"/>
    </location>
</feature>
<feature type="compositionally biased region" description="Polar residues" evidence="1">
    <location>
        <begin position="794"/>
        <end position="807"/>
    </location>
</feature>
<proteinExistence type="predicted"/>
<reference evidence="2 3" key="1">
    <citation type="journal article" date="2018" name="IMA Fungus">
        <title>IMA Genome-F 9: Draft genome sequence of Annulohypoxylon stygium, Aspergillus mulundensis, Berkeleyomyces basicola (syn. Thielaviopsis basicola), Ceratocystis smalleyi, two Cercospora beticola strains, Coleophoma cylindrospora, Fusarium fracticaudum, Phialophora cf. hyalina, and Morchella septimelata.</title>
        <authorList>
            <person name="Wingfield B.D."/>
            <person name="Bills G.F."/>
            <person name="Dong Y."/>
            <person name="Huang W."/>
            <person name="Nel W.J."/>
            <person name="Swalarsk-Parry B.S."/>
            <person name="Vaghefi N."/>
            <person name="Wilken P.M."/>
            <person name="An Z."/>
            <person name="de Beer Z.W."/>
            <person name="De Vos L."/>
            <person name="Chen L."/>
            <person name="Duong T.A."/>
            <person name="Gao Y."/>
            <person name="Hammerbacher A."/>
            <person name="Kikkert J.R."/>
            <person name="Li Y."/>
            <person name="Li H."/>
            <person name="Li K."/>
            <person name="Li Q."/>
            <person name="Liu X."/>
            <person name="Ma X."/>
            <person name="Naidoo K."/>
            <person name="Pethybridge S.J."/>
            <person name="Sun J."/>
            <person name="Steenkamp E.T."/>
            <person name="van der Nest M.A."/>
            <person name="van Wyk S."/>
            <person name="Wingfield M.J."/>
            <person name="Xiong C."/>
            <person name="Yue Q."/>
            <person name="Zhang X."/>
        </authorList>
    </citation>
    <scope>NUCLEOTIDE SEQUENCE [LARGE SCALE GENOMIC DNA]</scope>
    <source>
        <strain evidence="2 3">BP5796</strain>
    </source>
</reference>
<gene>
    <name evidence="2" type="ORF">BP5796_01588</name>
</gene>
<feature type="compositionally biased region" description="Basic residues" evidence="1">
    <location>
        <begin position="698"/>
        <end position="709"/>
    </location>
</feature>
<feature type="compositionally biased region" description="Basic and acidic residues" evidence="1">
    <location>
        <begin position="1254"/>
        <end position="1263"/>
    </location>
</feature>
<sequence>MASPPEPDVDRTAETSSVSDGGIDQAPDAATLAEQDTIALCIERAFESMDVPHFYEEETDMDDTDDEETDSDEPNDETSEETDGDIDDEETDDEETDDEETDDEETDDEETDDEETDDEETDDERTVYDETIAELITEAINRASDASSMSEEDDLTLCIERALERMNLTDFSEEDAVANDEDVEEDVFSQFINMDGLSAQENLQATGMNLTDASEEEPVAYWEDVEENFLNSFSNIDDWSAQEDLQAAGLNLPLVSDKYQASMMAWAQHFEELSYQGAVYRTGIVLFVYDHYFDFRQFAMHYPGSKVLGVGQLHDWQWHINERGYPNIRNVMRTPLPFLNPDRDPALSQPMINDMINSRPASTYGYVFEICPDTFNELIMEYGMTHQWCKQYVQLPIGEKNYRSACYVFYDARHTCDRRGVDILLDQYEKALWSGGFELMRLLDVPESFQHEVLMSLQGNPKYQLPCQDANERIIYGFEKLSNLHEYLKEVESRSNYLDPAVRPRESYPRPEAAEQGQVYPETAQRSDSADVQDIDDFEFNQNLQPEQDGPSESVHMWNVTEEEEYHHSKSVQPLEPVNEKGKGKEASTLIQPPVPSISPFLSSSQIAPLLPSLWAYRQIKDGGEELYEINRDDLIWEETYACSERSSQQSSPRQADHSLILGAPKESRSIAEVQFHNRESNKSDLVSSISPPNTHKSTNKPSRKHRHKKEDIPSSSSSSTASKKSIPLKLSLRLPPPSSHPQGPTRGYFSSSRVLEDTSAATPESSDSSLSSGTSSQSEIPPPRLQGPKRGYFSSSKAPKQSSIITPSGFPRIILKLGTSSQSPKPSSSQQGPERGYSSSSTAPKQTSTAEPSSSSKQNPPRFGFPRSPLRDPSRGYISPPTVPKPTSAFVAHPSKLRFSTTMTGDNSPSGDSPEGGPSRSSELLGRDRSSPVGTARSNVPATPKKARRFSSGDGKSRSMTIEGARKRATDNRSSSSSSSSPSSTESSTPSPDHASSSGTSRHSEVQLMASVDDATLGKMVKELLTAPFIAGDADLGQRVRTLATVQSGMRDEPTPPSQDLSPDPPRIQFKDVTPSPEAVAAFWQNAEDAIAKQDQVFRETGKKGRIPWTSKHGVIESGQGFVPSQDIVDLMKKLHGKLDDKSKAKAQECLERVQQQMADYEENKNSSSSSAAGVPQPVVQHHERQGSSSSTVSMKPTAASDLQSTAEHNRPGPRDLQEAQDNESRYLDAFINELSNNMDEESRAQFAGIVKRTQESMKNYEDPQASSSSSTTMEPAAASNNTSAGQLTRAVEHGPVVTPSPQNSRRQSSTPSLSSSPTSGTHRASSRFNLQPDTPCKPRRPRKQSNGGKQ</sequence>
<protein>
    <submittedName>
        <fullName evidence="2">Uncharacterized protein</fullName>
    </submittedName>
</protein>
<dbReference type="Proteomes" id="UP000256328">
    <property type="component" value="Unassembled WGS sequence"/>
</dbReference>
<feature type="region of interest" description="Disordered" evidence="1">
    <location>
        <begin position="1156"/>
        <end position="1352"/>
    </location>
</feature>
<feature type="compositionally biased region" description="Polar residues" evidence="1">
    <location>
        <begin position="838"/>
        <end position="860"/>
    </location>
</feature>
<feature type="compositionally biased region" description="Polar residues" evidence="1">
    <location>
        <begin position="899"/>
        <end position="908"/>
    </location>
</feature>
<feature type="compositionally biased region" description="Acidic residues" evidence="1">
    <location>
        <begin position="57"/>
        <end position="123"/>
    </location>
</feature>
<keyword evidence="3" id="KW-1185">Reference proteome</keyword>
<comment type="caution">
    <text evidence="2">The sequence shown here is derived from an EMBL/GenBank/DDBJ whole genome shotgun (WGS) entry which is preliminary data.</text>
</comment>
<feature type="compositionally biased region" description="Polar residues" evidence="1">
    <location>
        <begin position="1322"/>
        <end position="1334"/>
    </location>
</feature>
<feature type="compositionally biased region" description="Polar residues" evidence="1">
    <location>
        <begin position="933"/>
        <end position="942"/>
    </location>
</feature>
<evidence type="ECO:0000313" key="2">
    <source>
        <dbReference type="EMBL" id="RDW92194.1"/>
    </source>
</evidence>
<feature type="compositionally biased region" description="Polar residues" evidence="1">
    <location>
        <begin position="1266"/>
        <end position="1288"/>
    </location>
</feature>
<evidence type="ECO:0000256" key="1">
    <source>
        <dbReference type="SAM" id="MobiDB-lite"/>
    </source>
</evidence>
<feature type="region of interest" description="Disordered" evidence="1">
    <location>
        <begin position="563"/>
        <end position="592"/>
    </location>
</feature>
<feature type="compositionally biased region" description="Polar residues" evidence="1">
    <location>
        <begin position="1188"/>
        <end position="1208"/>
    </location>
</feature>
<feature type="compositionally biased region" description="Low complexity" evidence="1">
    <location>
        <begin position="715"/>
        <end position="734"/>
    </location>
</feature>
<name>A0A3D8T0X9_9HELO</name>
<feature type="region of interest" description="Disordered" evidence="1">
    <location>
        <begin position="50"/>
        <end position="127"/>
    </location>
</feature>
<feature type="compositionally biased region" description="Low complexity" evidence="1">
    <location>
        <begin position="1306"/>
        <end position="1321"/>
    </location>
</feature>
<accession>A0A3D8T0X9</accession>
<feature type="compositionally biased region" description="Low complexity" evidence="1">
    <location>
        <begin position="975"/>
        <end position="999"/>
    </location>
</feature>
<feature type="compositionally biased region" description="Basic and acidic residues" evidence="1">
    <location>
        <begin position="1209"/>
        <end position="1228"/>
    </location>
</feature>
<feature type="region of interest" description="Disordered" evidence="1">
    <location>
        <begin position="500"/>
        <end position="530"/>
    </location>
</feature>
<dbReference type="EMBL" id="PDLN01000002">
    <property type="protein sequence ID" value="RDW92194.1"/>
    <property type="molecule type" value="Genomic_DNA"/>
</dbReference>
<feature type="compositionally biased region" description="Polar residues" evidence="1">
    <location>
        <begin position="749"/>
        <end position="765"/>
    </location>
</feature>
<feature type="compositionally biased region" description="Basic and acidic residues" evidence="1">
    <location>
        <begin position="502"/>
        <end position="513"/>
    </location>
</feature>
<feature type="compositionally biased region" description="Low complexity" evidence="1">
    <location>
        <begin position="909"/>
        <end position="923"/>
    </location>
</feature>
<evidence type="ECO:0000313" key="3">
    <source>
        <dbReference type="Proteomes" id="UP000256328"/>
    </source>
</evidence>
<feature type="region of interest" description="Disordered" evidence="1">
    <location>
        <begin position="1037"/>
        <end position="1068"/>
    </location>
</feature>
<organism evidence="2 3">
    <name type="scientific">Coleophoma crateriformis</name>
    <dbReference type="NCBI Taxonomy" id="565419"/>
    <lineage>
        <taxon>Eukaryota</taxon>
        <taxon>Fungi</taxon>
        <taxon>Dikarya</taxon>
        <taxon>Ascomycota</taxon>
        <taxon>Pezizomycotina</taxon>
        <taxon>Leotiomycetes</taxon>
        <taxon>Helotiales</taxon>
        <taxon>Dermateaceae</taxon>
        <taxon>Coleophoma</taxon>
    </lineage>
</organism>
<feature type="compositionally biased region" description="Low complexity" evidence="1">
    <location>
        <begin position="766"/>
        <end position="779"/>
    </location>
</feature>
<feature type="region of interest" description="Disordered" evidence="1">
    <location>
        <begin position="1"/>
        <end position="31"/>
    </location>
</feature>
<feature type="compositionally biased region" description="Polar residues" evidence="1">
    <location>
        <begin position="684"/>
        <end position="697"/>
    </location>
</feature>
<feature type="compositionally biased region" description="Low complexity" evidence="1">
    <location>
        <begin position="821"/>
        <end position="834"/>
    </location>
</feature>